<feature type="region of interest" description="Disordered" evidence="1">
    <location>
        <begin position="115"/>
        <end position="140"/>
    </location>
</feature>
<keyword evidence="2" id="KW-0472">Membrane</keyword>
<organism evidence="3 4">
    <name type="scientific">Moniliophthora roreri</name>
    <name type="common">Frosty pod rot fungus</name>
    <name type="synonym">Monilia roreri</name>
    <dbReference type="NCBI Taxonomy" id="221103"/>
    <lineage>
        <taxon>Eukaryota</taxon>
        <taxon>Fungi</taxon>
        <taxon>Dikarya</taxon>
        <taxon>Basidiomycota</taxon>
        <taxon>Agaricomycotina</taxon>
        <taxon>Agaricomycetes</taxon>
        <taxon>Agaricomycetidae</taxon>
        <taxon>Agaricales</taxon>
        <taxon>Marasmiineae</taxon>
        <taxon>Marasmiaceae</taxon>
        <taxon>Moniliophthora</taxon>
    </lineage>
</organism>
<dbReference type="EMBL" id="LATX01002344">
    <property type="protein sequence ID" value="KTB31232.1"/>
    <property type="molecule type" value="Genomic_DNA"/>
</dbReference>
<feature type="compositionally biased region" description="Polar residues" evidence="1">
    <location>
        <begin position="23"/>
        <end position="41"/>
    </location>
</feature>
<dbReference type="Proteomes" id="UP000054988">
    <property type="component" value="Unassembled WGS sequence"/>
</dbReference>
<reference evidence="3 4" key="1">
    <citation type="submission" date="2015-12" db="EMBL/GenBank/DDBJ databases">
        <title>Draft genome sequence of Moniliophthora roreri, the causal agent of frosty pod rot of cacao.</title>
        <authorList>
            <person name="Aime M.C."/>
            <person name="Diaz-Valderrama J.R."/>
            <person name="Kijpornyongpan T."/>
            <person name="Phillips-Mora W."/>
        </authorList>
    </citation>
    <scope>NUCLEOTIDE SEQUENCE [LARGE SCALE GENOMIC DNA]</scope>
    <source>
        <strain evidence="3 4">MCA 2952</strain>
    </source>
</reference>
<evidence type="ECO:0000313" key="3">
    <source>
        <dbReference type="EMBL" id="KTB31232.1"/>
    </source>
</evidence>
<comment type="caution">
    <text evidence="3">The sequence shown here is derived from an EMBL/GenBank/DDBJ whole genome shotgun (WGS) entry which is preliminary data.</text>
</comment>
<feature type="transmembrane region" description="Helical" evidence="2">
    <location>
        <begin position="69"/>
        <end position="91"/>
    </location>
</feature>
<proteinExistence type="predicted"/>
<evidence type="ECO:0000256" key="2">
    <source>
        <dbReference type="SAM" id="Phobius"/>
    </source>
</evidence>
<accession>A0A0W0F4E8</accession>
<name>A0A0W0F4E8_MONRR</name>
<keyword evidence="2" id="KW-0812">Transmembrane</keyword>
<evidence type="ECO:0000256" key="1">
    <source>
        <dbReference type="SAM" id="MobiDB-lite"/>
    </source>
</evidence>
<evidence type="ECO:0000313" key="4">
    <source>
        <dbReference type="Proteomes" id="UP000054988"/>
    </source>
</evidence>
<gene>
    <name evidence="3" type="ORF">WG66_16182</name>
</gene>
<feature type="region of interest" description="Disordered" evidence="1">
    <location>
        <begin position="1"/>
        <end position="45"/>
    </location>
</feature>
<feature type="compositionally biased region" description="Basic and acidic residues" evidence="1">
    <location>
        <begin position="124"/>
        <end position="140"/>
    </location>
</feature>
<dbReference type="AlphaFoldDB" id="A0A0W0F4E8"/>
<sequence length="186" mass="20929">MLEYRNPESDSEQMTTTTTTTTSISQLYATTPNSSPITTGYETPPISTDVGLTTQALRKLPPSTAAVQWASVAGVISLLILLSTVCFILFIRRRRRHKEFQKSLLTIPTPYPCMVQPTRSQNAESREGYEEDNGQRARVSEGETGALFSAELYRIMMEWLQANRQRPEDFELAEQDSPPDYVSQIS</sequence>
<protein>
    <submittedName>
        <fullName evidence="3">Uncharacterized protein</fullName>
    </submittedName>
</protein>
<keyword evidence="2" id="KW-1133">Transmembrane helix</keyword>